<sequence length="562" mass="57699">MGRHHAQSAAPSQRGVIAALVVGGLVVAGGAYALGKGTGTTDTAAAEGGGAACTTAPLRIEVPTELADLVKTQLGSATRANPCHRYEVVGGRSSSVASRIRQGRAPDVWIPDSSVWLDQTTAGSTGSSVRADWVATGSVAHSPVVLANPVTSPNKLSGTFSSWNDLINRTGAVHLANPHLDTASRLAFLGSRSGAGATTKDVTAGQRIILLSRFAAAGTGDLLAGAKDPSTSSTTRSEPFPISEQGLAAYTAGNPGLLVPLFPKAGTLSMDYPWVPAPDLAPGLKEVADAGLRAVTSPAAVEALTKAGFRSDDDTGGPTIEGVEATSFTTLRAMTGDARLAALRQWDVLKADARMLAIIDVSGSMTTVAKDTGGKTRAKVAEESLITAVKQLPAGSQVGGWIFSTDKGGKGKDWAPIAPIARLDEPEGAATHRDAIVAALTKFPSYISGDTGLYDTTATAYAEMTRTYDPEYFNSVVIITDGKNDDPGGGLELPQLLAQVTKAHDPAKPVRIITIGMGEADLKALRAIAAASGGASYTANTPDDLLTVFVQALLAREPSQAP</sequence>
<evidence type="ECO:0000259" key="1">
    <source>
        <dbReference type="PROSITE" id="PS50234"/>
    </source>
</evidence>
<gene>
    <name evidence="2" type="ORF">KLO01_15190</name>
</gene>
<comment type="caution">
    <text evidence="2">The sequence shown here is derived from an EMBL/GenBank/DDBJ whole genome shotgun (WGS) entry which is preliminary data.</text>
</comment>
<dbReference type="InterPro" id="IPR002035">
    <property type="entry name" value="VWF_A"/>
</dbReference>
<dbReference type="PROSITE" id="PS50234">
    <property type="entry name" value="VWFA"/>
    <property type="match status" value="1"/>
</dbReference>
<protein>
    <recommendedName>
        <fullName evidence="1">VWFA domain-containing protein</fullName>
    </recommendedName>
</protein>
<dbReference type="Pfam" id="PF00092">
    <property type="entry name" value="VWA"/>
    <property type="match status" value="1"/>
</dbReference>
<dbReference type="SUPFAM" id="SSF53300">
    <property type="entry name" value="vWA-like"/>
    <property type="match status" value="1"/>
</dbReference>
<accession>A0A512SZU6</accession>
<dbReference type="SUPFAM" id="SSF53850">
    <property type="entry name" value="Periplasmic binding protein-like II"/>
    <property type="match status" value="1"/>
</dbReference>
<evidence type="ECO:0000313" key="2">
    <source>
        <dbReference type="EMBL" id="GEQ13472.1"/>
    </source>
</evidence>
<dbReference type="AlphaFoldDB" id="A0A512SZU6"/>
<dbReference type="RefSeq" id="WP_147063794.1">
    <property type="nucleotide sequence ID" value="NZ_BAABDN010000001.1"/>
</dbReference>
<dbReference type="Gene3D" id="3.40.50.410">
    <property type="entry name" value="von Willebrand factor, type A domain"/>
    <property type="match status" value="1"/>
</dbReference>
<organism evidence="2 3">
    <name type="scientific">Knoellia locipacati</name>
    <dbReference type="NCBI Taxonomy" id="882824"/>
    <lineage>
        <taxon>Bacteria</taxon>
        <taxon>Bacillati</taxon>
        <taxon>Actinomycetota</taxon>
        <taxon>Actinomycetes</taxon>
        <taxon>Micrococcales</taxon>
        <taxon>Intrasporangiaceae</taxon>
        <taxon>Knoellia</taxon>
    </lineage>
</organism>
<name>A0A512SZU6_9MICO</name>
<dbReference type="EMBL" id="BKBA01000006">
    <property type="protein sequence ID" value="GEQ13472.1"/>
    <property type="molecule type" value="Genomic_DNA"/>
</dbReference>
<evidence type="ECO:0000313" key="3">
    <source>
        <dbReference type="Proteomes" id="UP000321793"/>
    </source>
</evidence>
<dbReference type="Pfam" id="PF13531">
    <property type="entry name" value="SBP_bac_11"/>
    <property type="match status" value="1"/>
</dbReference>
<proteinExistence type="predicted"/>
<feature type="domain" description="VWFA" evidence="1">
    <location>
        <begin position="354"/>
        <end position="553"/>
    </location>
</feature>
<dbReference type="OrthoDB" id="5621159at2"/>
<reference evidence="2 3" key="1">
    <citation type="submission" date="2019-07" db="EMBL/GenBank/DDBJ databases">
        <title>Whole genome shotgun sequence of Knoellia locipacati NBRC 109775.</title>
        <authorList>
            <person name="Hosoyama A."/>
            <person name="Uohara A."/>
            <person name="Ohji S."/>
            <person name="Ichikawa N."/>
        </authorList>
    </citation>
    <scope>NUCLEOTIDE SEQUENCE [LARGE SCALE GENOMIC DNA]</scope>
    <source>
        <strain evidence="2 3">NBRC 109775</strain>
    </source>
</reference>
<dbReference type="InterPro" id="IPR036465">
    <property type="entry name" value="vWFA_dom_sf"/>
</dbReference>
<keyword evidence="3" id="KW-1185">Reference proteome</keyword>
<dbReference type="SMART" id="SM00327">
    <property type="entry name" value="VWA"/>
    <property type="match status" value="1"/>
</dbReference>
<dbReference type="Proteomes" id="UP000321793">
    <property type="component" value="Unassembled WGS sequence"/>
</dbReference>